<gene>
    <name evidence="6" type="primary">argC</name>
    <name evidence="8" type="ORF">DFR46_0888</name>
</gene>
<dbReference type="Gene3D" id="3.40.50.720">
    <property type="entry name" value="NAD(P)-binding Rossmann-like Domain"/>
    <property type="match status" value="1"/>
</dbReference>
<sequence length="313" mass="33357">MTISVFIDGGHGTTGLEIRERLAERAEIALIALDDDRRKDANARLDALNGADIAILCLPDDAARDAVAMVGNGDTKIIDASTAHRTTAGWTYGFPEWETGHRNAIASSRRVGNPGCYAQTFIALTHPLILAGILPGNTCVSVNAVSGYSGGGRAMIEEFGGGASPTAFRNYALPLRHKHLPEMQQHSGLDNPPLFSPSVANLYQGMLVEIPLHLSQMRAGTTDSDIRTALQERYADSRLIAVLDEEDSAALDAVTIERCAGTDRMDIMVFANSDSGQIRLCAVLDNLGKGAAGAAVQNLNLMGGFDEYAGLRF</sequence>
<proteinExistence type="inferred from homology"/>
<protein>
    <recommendedName>
        <fullName evidence="6">N-acetyl-gamma-glutamyl-phosphate reductase</fullName>
        <shortName evidence="6">AGPR</shortName>
        <ecNumber evidence="6">1.2.1.38</ecNumber>
    </recommendedName>
    <alternativeName>
        <fullName evidence="6">N-acetyl-glutamate semialdehyde dehydrogenase</fullName>
        <shortName evidence="6">NAGSA dehydrogenase</shortName>
    </alternativeName>
</protein>
<feature type="domain" description="Semialdehyde dehydrogenase NAD-binding" evidence="7">
    <location>
        <begin position="4"/>
        <end position="105"/>
    </location>
</feature>
<dbReference type="PANTHER" id="PTHR32338:SF10">
    <property type="entry name" value="N-ACETYL-GAMMA-GLUTAMYL-PHOSPHATE REDUCTASE, CHLOROPLASTIC-RELATED"/>
    <property type="match status" value="1"/>
</dbReference>
<evidence type="ECO:0000256" key="3">
    <source>
        <dbReference type="ARBA" id="ARBA00022605"/>
    </source>
</evidence>
<dbReference type="CDD" id="cd23935">
    <property type="entry name" value="AGPR_2_C"/>
    <property type="match status" value="1"/>
</dbReference>
<comment type="similarity">
    <text evidence="6">Belongs to the NAGSA dehydrogenase family. Type 2 subfamily.</text>
</comment>
<dbReference type="HAMAP" id="MF_01110">
    <property type="entry name" value="ArgC_type2"/>
    <property type="match status" value="1"/>
</dbReference>
<evidence type="ECO:0000256" key="4">
    <source>
        <dbReference type="ARBA" id="ARBA00022857"/>
    </source>
</evidence>
<dbReference type="AlphaFoldDB" id="A0A3D9FDH8"/>
<comment type="catalytic activity">
    <reaction evidence="6">
        <text>N-acetyl-L-glutamate 5-semialdehyde + phosphate + NADP(+) = N-acetyl-L-glutamyl 5-phosphate + NADPH + H(+)</text>
        <dbReference type="Rhea" id="RHEA:21588"/>
        <dbReference type="ChEBI" id="CHEBI:15378"/>
        <dbReference type="ChEBI" id="CHEBI:29123"/>
        <dbReference type="ChEBI" id="CHEBI:43474"/>
        <dbReference type="ChEBI" id="CHEBI:57783"/>
        <dbReference type="ChEBI" id="CHEBI:57936"/>
        <dbReference type="ChEBI" id="CHEBI:58349"/>
        <dbReference type="EC" id="1.2.1.38"/>
    </reaction>
</comment>
<name>A0A3D9FDH8_9SPHN</name>
<dbReference type="SUPFAM" id="SSF55347">
    <property type="entry name" value="Glyceraldehyde-3-phosphate dehydrogenase-like, C-terminal domain"/>
    <property type="match status" value="1"/>
</dbReference>
<dbReference type="InterPro" id="IPR010136">
    <property type="entry name" value="AGPR_type-2"/>
</dbReference>
<dbReference type="InterPro" id="IPR000534">
    <property type="entry name" value="Semialdehyde_DH_NAD-bd"/>
</dbReference>
<keyword evidence="1 6" id="KW-0963">Cytoplasm</keyword>
<dbReference type="GO" id="GO:0051287">
    <property type="term" value="F:NAD binding"/>
    <property type="evidence" value="ECO:0007669"/>
    <property type="project" value="InterPro"/>
</dbReference>
<evidence type="ECO:0000313" key="9">
    <source>
        <dbReference type="Proteomes" id="UP000256310"/>
    </source>
</evidence>
<comment type="pathway">
    <text evidence="6">Amino-acid biosynthesis; L-arginine biosynthesis; N(2)-acetyl-L-ornithine from L-glutamate: step 3/4.</text>
</comment>
<dbReference type="PANTHER" id="PTHR32338">
    <property type="entry name" value="N-ACETYL-GAMMA-GLUTAMYL-PHOSPHATE REDUCTASE, CHLOROPLASTIC-RELATED-RELATED"/>
    <property type="match status" value="1"/>
</dbReference>
<dbReference type="RefSeq" id="WP_116235348.1">
    <property type="nucleotide sequence ID" value="NZ_QRDP01000004.1"/>
</dbReference>
<evidence type="ECO:0000256" key="5">
    <source>
        <dbReference type="ARBA" id="ARBA00023002"/>
    </source>
</evidence>
<dbReference type="NCBIfam" id="TIGR01851">
    <property type="entry name" value="argC_other"/>
    <property type="match status" value="1"/>
</dbReference>
<keyword evidence="2 6" id="KW-0055">Arginine biosynthesis</keyword>
<dbReference type="EMBL" id="QRDP01000004">
    <property type="protein sequence ID" value="RED15880.1"/>
    <property type="molecule type" value="Genomic_DNA"/>
</dbReference>
<dbReference type="SMART" id="SM00859">
    <property type="entry name" value="Semialdhyde_dh"/>
    <property type="match status" value="1"/>
</dbReference>
<dbReference type="GO" id="GO:0003942">
    <property type="term" value="F:N-acetyl-gamma-glutamyl-phosphate reductase activity"/>
    <property type="evidence" value="ECO:0007669"/>
    <property type="project" value="UniProtKB-UniRule"/>
</dbReference>
<evidence type="ECO:0000256" key="2">
    <source>
        <dbReference type="ARBA" id="ARBA00022571"/>
    </source>
</evidence>
<evidence type="ECO:0000259" key="7">
    <source>
        <dbReference type="SMART" id="SM00859"/>
    </source>
</evidence>
<feature type="active site" evidence="6">
    <location>
        <position position="116"/>
    </location>
</feature>
<comment type="function">
    <text evidence="6">Catalyzes the NADPH-dependent reduction of N-acetyl-5-glutamyl phosphate to yield N-acetyl-L-glutamate 5-semialdehyde.</text>
</comment>
<evidence type="ECO:0000313" key="8">
    <source>
        <dbReference type="EMBL" id="RED15880.1"/>
    </source>
</evidence>
<dbReference type="InterPro" id="IPR036291">
    <property type="entry name" value="NAD(P)-bd_dom_sf"/>
</dbReference>
<reference evidence="8 9" key="1">
    <citation type="submission" date="2018-07" db="EMBL/GenBank/DDBJ databases">
        <title>Genomic Encyclopedia of Type Strains, Phase IV (KMG-IV): sequencing the most valuable type-strain genomes for metagenomic binning, comparative biology and taxonomic classification.</title>
        <authorList>
            <person name="Goeker M."/>
        </authorList>
    </citation>
    <scope>NUCLEOTIDE SEQUENCE [LARGE SCALE GENOMIC DNA]</scope>
    <source>
        <strain evidence="8 9">DSM 26725</strain>
    </source>
</reference>
<dbReference type="Pfam" id="PF01118">
    <property type="entry name" value="Semialdhyde_dh"/>
    <property type="match status" value="1"/>
</dbReference>
<keyword evidence="3 6" id="KW-0028">Amino-acid biosynthesis</keyword>
<dbReference type="OrthoDB" id="9801289at2"/>
<comment type="subcellular location">
    <subcellularLocation>
        <location evidence="6">Cytoplasm</location>
    </subcellularLocation>
</comment>
<dbReference type="GO" id="GO:0005737">
    <property type="term" value="C:cytoplasm"/>
    <property type="evidence" value="ECO:0007669"/>
    <property type="project" value="UniProtKB-SubCell"/>
</dbReference>
<dbReference type="InterPro" id="IPR050085">
    <property type="entry name" value="AGPR"/>
</dbReference>
<dbReference type="Pfam" id="PF22698">
    <property type="entry name" value="Semialdhyde_dhC_1"/>
    <property type="match status" value="1"/>
</dbReference>
<dbReference type="Gene3D" id="3.30.360.10">
    <property type="entry name" value="Dihydrodipicolinate Reductase, domain 2"/>
    <property type="match status" value="1"/>
</dbReference>
<organism evidence="8 9">
    <name type="scientific">Parasphingopyxis lamellibrachiae</name>
    <dbReference type="NCBI Taxonomy" id="680125"/>
    <lineage>
        <taxon>Bacteria</taxon>
        <taxon>Pseudomonadati</taxon>
        <taxon>Pseudomonadota</taxon>
        <taxon>Alphaproteobacteria</taxon>
        <taxon>Sphingomonadales</taxon>
        <taxon>Sphingomonadaceae</taxon>
        <taxon>Parasphingopyxis</taxon>
    </lineage>
</organism>
<accession>A0A3D9FDH8</accession>
<keyword evidence="9" id="KW-1185">Reference proteome</keyword>
<dbReference type="SUPFAM" id="SSF51735">
    <property type="entry name" value="NAD(P)-binding Rossmann-fold domains"/>
    <property type="match status" value="1"/>
</dbReference>
<keyword evidence="4 6" id="KW-0521">NADP</keyword>
<dbReference type="GO" id="GO:0006526">
    <property type="term" value="P:L-arginine biosynthetic process"/>
    <property type="evidence" value="ECO:0007669"/>
    <property type="project" value="UniProtKB-UniRule"/>
</dbReference>
<dbReference type="Proteomes" id="UP000256310">
    <property type="component" value="Unassembled WGS sequence"/>
</dbReference>
<dbReference type="CDD" id="cd17896">
    <property type="entry name" value="AGPR_2_N"/>
    <property type="match status" value="1"/>
</dbReference>
<evidence type="ECO:0000256" key="1">
    <source>
        <dbReference type="ARBA" id="ARBA00022490"/>
    </source>
</evidence>
<comment type="caution">
    <text evidence="8">The sequence shown here is derived from an EMBL/GenBank/DDBJ whole genome shotgun (WGS) entry which is preliminary data.</text>
</comment>
<keyword evidence="5 6" id="KW-0560">Oxidoreductase</keyword>
<dbReference type="EC" id="1.2.1.38" evidence="6"/>
<dbReference type="UniPathway" id="UPA00068">
    <property type="reaction ID" value="UER00108"/>
</dbReference>
<dbReference type="InterPro" id="IPR058924">
    <property type="entry name" value="AGPR_dimerisation_dom"/>
</dbReference>
<evidence type="ECO:0000256" key="6">
    <source>
        <dbReference type="HAMAP-Rule" id="MF_01110"/>
    </source>
</evidence>